<dbReference type="InterPro" id="IPR037518">
    <property type="entry name" value="MPN"/>
</dbReference>
<name>A0ABY5HJ88_9GAMM</name>
<dbReference type="Gene3D" id="3.40.140.10">
    <property type="entry name" value="Cytidine Deaminase, domain 2"/>
    <property type="match status" value="1"/>
</dbReference>
<dbReference type="InterPro" id="IPR001405">
    <property type="entry name" value="UPF0758"/>
</dbReference>
<dbReference type="RefSeq" id="WP_255854424.1">
    <property type="nucleotide sequence ID" value="NZ_CP073347.1"/>
</dbReference>
<dbReference type="PANTHER" id="PTHR30471:SF3">
    <property type="entry name" value="UPF0758 PROTEIN YEES-RELATED"/>
    <property type="match status" value="1"/>
</dbReference>
<dbReference type="PROSITE" id="PS01302">
    <property type="entry name" value="UPF0758"/>
    <property type="match status" value="1"/>
</dbReference>
<evidence type="ECO:0000256" key="4">
    <source>
        <dbReference type="ARBA" id="ARBA00022833"/>
    </source>
</evidence>
<keyword evidence="8" id="KW-1185">Reference proteome</keyword>
<proteinExistence type="predicted"/>
<dbReference type="PROSITE" id="PS50249">
    <property type="entry name" value="MPN"/>
    <property type="match status" value="1"/>
</dbReference>
<accession>A0ABY5HJ88</accession>
<keyword evidence="4" id="KW-0862">Zinc</keyword>
<keyword evidence="3" id="KW-0378">Hydrolase</keyword>
<organism evidence="7 8">
    <name type="scientific">Marinobacterium rhizophilum</name>
    <dbReference type="NCBI Taxonomy" id="420402"/>
    <lineage>
        <taxon>Bacteria</taxon>
        <taxon>Pseudomonadati</taxon>
        <taxon>Pseudomonadota</taxon>
        <taxon>Gammaproteobacteria</taxon>
        <taxon>Oceanospirillales</taxon>
        <taxon>Oceanospirillaceae</taxon>
        <taxon>Marinobacterium</taxon>
    </lineage>
</organism>
<reference evidence="7" key="1">
    <citation type="submission" date="2021-04" db="EMBL/GenBank/DDBJ databases">
        <title>Oceanospirillales bacteria with DddD are important DMSP degraders in coastal seawater.</title>
        <authorList>
            <person name="Liu J."/>
        </authorList>
    </citation>
    <scope>NUCLEOTIDE SEQUENCE</scope>
    <source>
        <strain evidence="7">D13-1</strain>
    </source>
</reference>
<dbReference type="InterPro" id="IPR025657">
    <property type="entry name" value="RadC_JAB"/>
</dbReference>
<protein>
    <submittedName>
        <fullName evidence="7">DNA repair protein RadC</fullName>
    </submittedName>
</protein>
<sequence length="165" mass="18666">MTTPVAINDSASLLDLLDSQHEEWLIARAIEITERRLFERSVTLQNPSEVRDFLRFKLNRERNEVFSLLFLDNRHRVIAFEILFKGTIDASSVYPRVVLSRSLDQNAAAVIMAHNHPSGVTEPSQADLAITERLKSLLSAVDVRVLDHFIVGEGQPYSFAEHGLI</sequence>
<dbReference type="NCBIfam" id="TIGR00608">
    <property type="entry name" value="radc"/>
    <property type="match status" value="1"/>
</dbReference>
<gene>
    <name evidence="7" type="primary">radC</name>
    <name evidence="7" type="ORF">KDW95_01335</name>
</gene>
<keyword evidence="5" id="KW-0482">Metalloprotease</keyword>
<dbReference type="SUPFAM" id="SSF102712">
    <property type="entry name" value="JAB1/MPN domain"/>
    <property type="match status" value="1"/>
</dbReference>
<dbReference type="InterPro" id="IPR020891">
    <property type="entry name" value="UPF0758_CS"/>
</dbReference>
<evidence type="ECO:0000256" key="3">
    <source>
        <dbReference type="ARBA" id="ARBA00022801"/>
    </source>
</evidence>
<dbReference type="PANTHER" id="PTHR30471">
    <property type="entry name" value="DNA REPAIR PROTEIN RADC"/>
    <property type="match status" value="1"/>
</dbReference>
<evidence type="ECO:0000256" key="1">
    <source>
        <dbReference type="ARBA" id="ARBA00022670"/>
    </source>
</evidence>
<evidence type="ECO:0000313" key="8">
    <source>
        <dbReference type="Proteomes" id="UP001058461"/>
    </source>
</evidence>
<feature type="domain" description="MPN" evidence="6">
    <location>
        <begin position="43"/>
        <end position="165"/>
    </location>
</feature>
<dbReference type="EMBL" id="CP073347">
    <property type="protein sequence ID" value="UTW12355.1"/>
    <property type="molecule type" value="Genomic_DNA"/>
</dbReference>
<keyword evidence="2" id="KW-0479">Metal-binding</keyword>
<evidence type="ECO:0000256" key="2">
    <source>
        <dbReference type="ARBA" id="ARBA00022723"/>
    </source>
</evidence>
<evidence type="ECO:0000313" key="7">
    <source>
        <dbReference type="EMBL" id="UTW12355.1"/>
    </source>
</evidence>
<evidence type="ECO:0000259" key="6">
    <source>
        <dbReference type="PROSITE" id="PS50249"/>
    </source>
</evidence>
<evidence type="ECO:0000256" key="5">
    <source>
        <dbReference type="ARBA" id="ARBA00023049"/>
    </source>
</evidence>
<dbReference type="Proteomes" id="UP001058461">
    <property type="component" value="Chromosome"/>
</dbReference>
<keyword evidence="1" id="KW-0645">Protease</keyword>
<dbReference type="CDD" id="cd08071">
    <property type="entry name" value="MPN_DUF2466"/>
    <property type="match status" value="1"/>
</dbReference>
<dbReference type="Pfam" id="PF04002">
    <property type="entry name" value="RadC"/>
    <property type="match status" value="1"/>
</dbReference>